<dbReference type="OrthoDB" id="48597at2759"/>
<dbReference type="KEGG" id="fcy:FRACYDRAFT_235176"/>
<dbReference type="InParanoid" id="A0A1E7FTQ9"/>
<keyword evidence="2 4" id="KW-0863">Zinc-finger</keyword>
<dbReference type="GO" id="GO:0008270">
    <property type="term" value="F:zinc ion binding"/>
    <property type="evidence" value="ECO:0007669"/>
    <property type="project" value="UniProtKB-KW"/>
</dbReference>
<dbReference type="AlphaFoldDB" id="A0A1E7FTQ9"/>
<evidence type="ECO:0000256" key="2">
    <source>
        <dbReference type="ARBA" id="ARBA00022771"/>
    </source>
</evidence>
<accession>A0A1E7FTQ9</accession>
<evidence type="ECO:0000256" key="4">
    <source>
        <dbReference type="PROSITE-ProRule" id="PRU00175"/>
    </source>
</evidence>
<feature type="compositionally biased region" description="Low complexity" evidence="5">
    <location>
        <begin position="463"/>
        <end position="479"/>
    </location>
</feature>
<reference evidence="7 8" key="1">
    <citation type="submission" date="2016-09" db="EMBL/GenBank/DDBJ databases">
        <title>Extensive genetic diversity and differential bi-allelic expression allows diatom success in the polar Southern Ocean.</title>
        <authorList>
            <consortium name="DOE Joint Genome Institute"/>
            <person name="Mock T."/>
            <person name="Otillar R.P."/>
            <person name="Strauss J."/>
            <person name="Dupont C."/>
            <person name="Frickenhaus S."/>
            <person name="Maumus F."/>
            <person name="Mcmullan M."/>
            <person name="Sanges R."/>
            <person name="Schmutz J."/>
            <person name="Toseland A."/>
            <person name="Valas R."/>
            <person name="Veluchamy A."/>
            <person name="Ward B.J."/>
            <person name="Allen A."/>
            <person name="Barry K."/>
            <person name="Falciatore A."/>
            <person name="Ferrante M."/>
            <person name="Fortunato A.E."/>
            <person name="Gloeckner G."/>
            <person name="Gruber A."/>
            <person name="Hipkin R."/>
            <person name="Janech M."/>
            <person name="Kroth P."/>
            <person name="Leese F."/>
            <person name="Lindquist E."/>
            <person name="Lyon B.R."/>
            <person name="Martin J."/>
            <person name="Mayer C."/>
            <person name="Parker M."/>
            <person name="Quesneville H."/>
            <person name="Raymond J."/>
            <person name="Uhlig C."/>
            <person name="Valentin K.U."/>
            <person name="Worden A.Z."/>
            <person name="Armbrust E.V."/>
            <person name="Bowler C."/>
            <person name="Green B."/>
            <person name="Moulton V."/>
            <person name="Van Oosterhout C."/>
            <person name="Grigoriev I."/>
        </authorList>
    </citation>
    <scope>NUCLEOTIDE SEQUENCE [LARGE SCALE GENOMIC DNA]</scope>
    <source>
        <strain evidence="7 8">CCMP1102</strain>
    </source>
</reference>
<dbReference type="Proteomes" id="UP000095751">
    <property type="component" value="Unassembled WGS sequence"/>
</dbReference>
<protein>
    <recommendedName>
        <fullName evidence="6">RING-type domain-containing protein</fullName>
    </recommendedName>
</protein>
<proteinExistence type="predicted"/>
<feature type="region of interest" description="Disordered" evidence="5">
    <location>
        <begin position="644"/>
        <end position="664"/>
    </location>
</feature>
<dbReference type="PROSITE" id="PS50089">
    <property type="entry name" value="ZF_RING_2"/>
    <property type="match status" value="1"/>
</dbReference>
<feature type="compositionally biased region" description="Low complexity" evidence="5">
    <location>
        <begin position="371"/>
        <end position="382"/>
    </location>
</feature>
<evidence type="ECO:0000313" key="8">
    <source>
        <dbReference type="Proteomes" id="UP000095751"/>
    </source>
</evidence>
<name>A0A1E7FTQ9_9STRA</name>
<dbReference type="SMART" id="SM00184">
    <property type="entry name" value="RING"/>
    <property type="match status" value="1"/>
</dbReference>
<evidence type="ECO:0000256" key="3">
    <source>
        <dbReference type="ARBA" id="ARBA00022833"/>
    </source>
</evidence>
<keyword evidence="3" id="KW-0862">Zinc</keyword>
<organism evidence="7 8">
    <name type="scientific">Fragilariopsis cylindrus CCMP1102</name>
    <dbReference type="NCBI Taxonomy" id="635003"/>
    <lineage>
        <taxon>Eukaryota</taxon>
        <taxon>Sar</taxon>
        <taxon>Stramenopiles</taxon>
        <taxon>Ochrophyta</taxon>
        <taxon>Bacillariophyta</taxon>
        <taxon>Bacillariophyceae</taxon>
        <taxon>Bacillariophycidae</taxon>
        <taxon>Bacillariales</taxon>
        <taxon>Bacillariaceae</taxon>
        <taxon>Fragilariopsis</taxon>
    </lineage>
</organism>
<feature type="region of interest" description="Disordered" evidence="5">
    <location>
        <begin position="592"/>
        <end position="619"/>
    </location>
</feature>
<dbReference type="InterPro" id="IPR001841">
    <property type="entry name" value="Znf_RING"/>
</dbReference>
<evidence type="ECO:0000256" key="1">
    <source>
        <dbReference type="ARBA" id="ARBA00022723"/>
    </source>
</evidence>
<keyword evidence="8" id="KW-1185">Reference proteome</keyword>
<dbReference type="SUPFAM" id="SSF57850">
    <property type="entry name" value="RING/U-box"/>
    <property type="match status" value="1"/>
</dbReference>
<feature type="region of interest" description="Disordered" evidence="5">
    <location>
        <begin position="192"/>
        <end position="221"/>
    </location>
</feature>
<dbReference type="InterPro" id="IPR052788">
    <property type="entry name" value="RING-type_E3_ligase_ATL"/>
</dbReference>
<feature type="compositionally biased region" description="Acidic residues" evidence="5">
    <location>
        <begin position="405"/>
        <end position="414"/>
    </location>
</feature>
<dbReference type="Pfam" id="PF13639">
    <property type="entry name" value="zf-RING_2"/>
    <property type="match status" value="1"/>
</dbReference>
<feature type="region of interest" description="Disordered" evidence="5">
    <location>
        <begin position="131"/>
        <end position="175"/>
    </location>
</feature>
<feature type="compositionally biased region" description="Low complexity" evidence="5">
    <location>
        <begin position="145"/>
        <end position="175"/>
    </location>
</feature>
<feature type="compositionally biased region" description="Basic residues" evidence="5">
    <location>
        <begin position="544"/>
        <end position="554"/>
    </location>
</feature>
<feature type="compositionally biased region" description="Acidic residues" evidence="5">
    <location>
        <begin position="767"/>
        <end position="778"/>
    </location>
</feature>
<dbReference type="Gene3D" id="3.30.40.10">
    <property type="entry name" value="Zinc/RING finger domain, C3HC4 (zinc finger)"/>
    <property type="match status" value="1"/>
</dbReference>
<feature type="compositionally biased region" description="Low complexity" evidence="5">
    <location>
        <begin position="192"/>
        <end position="219"/>
    </location>
</feature>
<evidence type="ECO:0000259" key="6">
    <source>
        <dbReference type="PROSITE" id="PS50089"/>
    </source>
</evidence>
<dbReference type="InterPro" id="IPR013083">
    <property type="entry name" value="Znf_RING/FYVE/PHD"/>
</dbReference>
<evidence type="ECO:0000256" key="5">
    <source>
        <dbReference type="SAM" id="MobiDB-lite"/>
    </source>
</evidence>
<dbReference type="PANTHER" id="PTHR45798:SF97">
    <property type="entry name" value="ALCOHOL-SENSITIVE RING FINGER PROTEIN 1"/>
    <property type="match status" value="1"/>
</dbReference>
<feature type="compositionally biased region" description="Low complexity" evidence="5">
    <location>
        <begin position="597"/>
        <end position="619"/>
    </location>
</feature>
<feature type="region of interest" description="Disordered" evidence="5">
    <location>
        <begin position="371"/>
        <end position="414"/>
    </location>
</feature>
<dbReference type="PANTHER" id="PTHR45798">
    <property type="entry name" value="RING-H2 FINGER PROTEIN ATL61-RELATED-RELATED"/>
    <property type="match status" value="1"/>
</dbReference>
<dbReference type="EMBL" id="KV784354">
    <property type="protein sequence ID" value="OEU21552.1"/>
    <property type="molecule type" value="Genomic_DNA"/>
</dbReference>
<feature type="compositionally biased region" description="Gly residues" evidence="5">
    <location>
        <begin position="493"/>
        <end position="503"/>
    </location>
</feature>
<feature type="region of interest" description="Disordered" evidence="5">
    <location>
        <begin position="451"/>
        <end position="507"/>
    </location>
</feature>
<feature type="region of interest" description="Disordered" evidence="5">
    <location>
        <begin position="748"/>
        <end position="782"/>
    </location>
</feature>
<sequence length="804" mass="87572">MDSPNISIRIKRHESLPACHSSVNKTFDCAGGPRHSCSTTSASIPSLRRRNTTTTTSAVLNGGRINNRRTTTSTQTSGSVLLINRRLGATKTNPYIGSFRHAPPTSLRSMEATSSSLSSLTSSITARLRAARSTGARVSGGGSFPSTTKSSTTMGGRGRSSSLSSYFPSSSTPTTMKNSPYVGWFRHAPSSSTTTASSSHSSSSTLPTQKKLSSSSSSSDGIHKIDLDSLIELDRWHHQLTSLLLLGDDEVEGSKKPIPLLLTKIINGRLLGGSGKMNKILHSQHDDSNSLMTFPLRNNNAKYPMYTTTVLSRLTSWLLFPLIYADDECYQDYFCDTKKTTATTGGLKLIPEEEDGNGNYNDDYSSSISISSSSSSLSSASSCDYDPPTTSGCEVSIDGNNDRDNIEDDDSDDDVNIIDAETEKEFSEMNVSVTEIAEAYYAHQLIDYENNRQRRRQGRRNSIDNGGNNNDNNSNNNGNNGYGLSPDNIDGVVVGGEGGGGGDPNTRLDYEITQMDIARMTRNASRHLDVDSILTLPTIIYRKKQQARNIRKRSSASSSSSSLSTAKYKNTMTEIIPDAESSYHHVCTPIYEDRSNDSSSSTSNDGDNSNNKSNSWDTSLQHSEDGWSFLMVSGVKSIVQNAMSTTSTTRKTHNKKQQQQQQVKDIDTGTYIPNIIIDNEDDDEEEEDHDDNDVCVICLDAFREGDRLRVLPCDHSFHVGCIDRWLSGSHSYNECFTAGCPTCKKLPSTSSSLSNSNKERASSAEVIDNDNDSDDDPDMTGSVPSWAFANLGSFMAMSSGDLLE</sequence>
<gene>
    <name evidence="7" type="ORF">FRACYDRAFT_235176</name>
</gene>
<keyword evidence="1" id="KW-0479">Metal-binding</keyword>
<feature type="domain" description="RING-type" evidence="6">
    <location>
        <begin position="695"/>
        <end position="744"/>
    </location>
</feature>
<feature type="compositionally biased region" description="Low complexity" evidence="5">
    <location>
        <begin position="555"/>
        <end position="564"/>
    </location>
</feature>
<evidence type="ECO:0000313" key="7">
    <source>
        <dbReference type="EMBL" id="OEU21552.1"/>
    </source>
</evidence>
<feature type="region of interest" description="Disordered" evidence="5">
    <location>
        <begin position="544"/>
        <end position="566"/>
    </location>
</feature>